<gene>
    <name evidence="7" type="primary">LOC118477885</name>
</gene>
<accession>A0ABM1VVC3</accession>
<keyword evidence="2 5" id="KW-0812">Transmembrane</keyword>
<evidence type="ECO:0000256" key="5">
    <source>
        <dbReference type="SAM" id="Phobius"/>
    </source>
</evidence>
<comment type="subcellular location">
    <subcellularLocation>
        <location evidence="1">Membrane</location>
        <topology evidence="1">Multi-pass membrane protein</topology>
    </subcellularLocation>
</comment>
<keyword evidence="4 5" id="KW-0472">Membrane</keyword>
<evidence type="ECO:0000256" key="2">
    <source>
        <dbReference type="ARBA" id="ARBA00022692"/>
    </source>
</evidence>
<dbReference type="GeneID" id="118477885"/>
<evidence type="ECO:0000313" key="6">
    <source>
        <dbReference type="Proteomes" id="UP000694888"/>
    </source>
</evidence>
<evidence type="ECO:0000313" key="7">
    <source>
        <dbReference type="RefSeq" id="XP_035826365.1"/>
    </source>
</evidence>
<reference evidence="7" key="1">
    <citation type="submission" date="2025-08" db="UniProtKB">
        <authorList>
            <consortium name="RefSeq"/>
        </authorList>
    </citation>
    <scope>IDENTIFICATION</scope>
</reference>
<proteinExistence type="predicted"/>
<organism evidence="6 7">
    <name type="scientific">Aplysia californica</name>
    <name type="common">California sea hare</name>
    <dbReference type="NCBI Taxonomy" id="6500"/>
    <lineage>
        <taxon>Eukaryota</taxon>
        <taxon>Metazoa</taxon>
        <taxon>Spiralia</taxon>
        <taxon>Lophotrochozoa</taxon>
        <taxon>Mollusca</taxon>
        <taxon>Gastropoda</taxon>
        <taxon>Heterobranchia</taxon>
        <taxon>Euthyneura</taxon>
        <taxon>Tectipleura</taxon>
        <taxon>Aplysiida</taxon>
        <taxon>Aplysioidea</taxon>
        <taxon>Aplysiidae</taxon>
        <taxon>Aplysia</taxon>
    </lineage>
</organism>
<dbReference type="InterPro" id="IPR036259">
    <property type="entry name" value="MFS_trans_sf"/>
</dbReference>
<sequence length="129" mass="13912">MDMSSQPVVEISPLFCSQRLTLAMMVFLGNCVSYFARVNMSVAILCMVRSDVTVLNGSLSNVTNVASHTVDSCGGPDQALTADLLRDDTGEFSWDKGTQSKLLAMYFYGYIFTQVPANAALLPAPVSSQ</sequence>
<evidence type="ECO:0000256" key="3">
    <source>
        <dbReference type="ARBA" id="ARBA00022989"/>
    </source>
</evidence>
<dbReference type="RefSeq" id="XP_035826365.1">
    <property type="nucleotide sequence ID" value="XM_035970472.1"/>
</dbReference>
<dbReference type="Proteomes" id="UP000694888">
    <property type="component" value="Unplaced"/>
</dbReference>
<name>A0ABM1VVC3_APLCA</name>
<keyword evidence="6" id="KW-1185">Reference proteome</keyword>
<feature type="transmembrane region" description="Helical" evidence="5">
    <location>
        <begin position="20"/>
        <end position="40"/>
    </location>
</feature>
<evidence type="ECO:0000256" key="1">
    <source>
        <dbReference type="ARBA" id="ARBA00004141"/>
    </source>
</evidence>
<protein>
    <submittedName>
        <fullName evidence="7">Sialin-like</fullName>
    </submittedName>
</protein>
<keyword evidence="3 5" id="KW-1133">Transmembrane helix</keyword>
<dbReference type="PANTHER" id="PTHR11662:SF399">
    <property type="entry name" value="FI19708P1-RELATED"/>
    <property type="match status" value="1"/>
</dbReference>
<evidence type="ECO:0000256" key="4">
    <source>
        <dbReference type="ARBA" id="ARBA00023136"/>
    </source>
</evidence>
<dbReference type="InterPro" id="IPR050382">
    <property type="entry name" value="MFS_Na/Anion_cotransporter"/>
</dbReference>
<dbReference type="PANTHER" id="PTHR11662">
    <property type="entry name" value="SOLUTE CARRIER FAMILY 17"/>
    <property type="match status" value="1"/>
</dbReference>
<dbReference type="SUPFAM" id="SSF103473">
    <property type="entry name" value="MFS general substrate transporter"/>
    <property type="match status" value="1"/>
</dbReference>